<dbReference type="GO" id="GO:0006412">
    <property type="term" value="P:translation"/>
    <property type="evidence" value="ECO:0007669"/>
    <property type="project" value="UniProtKB-UniRule"/>
</dbReference>
<evidence type="ECO:0000256" key="3">
    <source>
        <dbReference type="ARBA" id="ARBA00023274"/>
    </source>
</evidence>
<dbReference type="GO" id="GO:0019843">
    <property type="term" value="F:rRNA binding"/>
    <property type="evidence" value="ECO:0007669"/>
    <property type="project" value="UniProtKB-UniRule"/>
</dbReference>
<keyword evidence="5" id="KW-0694">RNA-binding</keyword>
<comment type="function">
    <text evidence="5">This is 1 of the proteins that bind and probably mediate the attachment of the 5S RNA into the large ribosomal subunit, where it forms part of the central protuberance. In the 70S ribosome it contacts protein S13 of the 30S subunit (bridge B1b), connecting the 2 subunits; this bridge is implicated in subunit movement. Contacts the P site tRNA; the 5S rRNA and some of its associated proteins might help stabilize positioning of ribosome-bound tRNAs.</text>
</comment>
<dbReference type="InterPro" id="IPR020930">
    <property type="entry name" value="Ribosomal_uL5_bac-type"/>
</dbReference>
<evidence type="ECO:0000256" key="2">
    <source>
        <dbReference type="ARBA" id="ARBA00022980"/>
    </source>
</evidence>
<keyword evidence="5" id="KW-0699">rRNA-binding</keyword>
<protein>
    <recommendedName>
        <fullName evidence="4 5">Large ribosomal subunit protein uL5</fullName>
    </recommendedName>
</protein>
<comment type="caution">
    <text evidence="9">The sequence shown here is derived from an EMBL/GenBank/DDBJ whole genome shotgun (WGS) entry which is preliminary data.</text>
</comment>
<organism evidence="9 10">
    <name type="scientific">Candidatus Woesebacteria bacterium RBG_13_36_22</name>
    <dbReference type="NCBI Taxonomy" id="1802478"/>
    <lineage>
        <taxon>Bacteria</taxon>
        <taxon>Candidatus Woeseibacteriota</taxon>
    </lineage>
</organism>
<accession>A0A1F7X689</accession>
<evidence type="ECO:0000256" key="5">
    <source>
        <dbReference type="HAMAP-Rule" id="MF_01333"/>
    </source>
</evidence>
<evidence type="ECO:0000313" key="9">
    <source>
        <dbReference type="EMBL" id="OGM10606.1"/>
    </source>
</evidence>
<feature type="domain" description="Large ribosomal subunit protein uL5 C-terminal" evidence="8">
    <location>
        <begin position="84"/>
        <end position="179"/>
    </location>
</feature>
<dbReference type="EMBL" id="MGFQ01000005">
    <property type="protein sequence ID" value="OGM10606.1"/>
    <property type="molecule type" value="Genomic_DNA"/>
</dbReference>
<dbReference type="GO" id="GO:0003735">
    <property type="term" value="F:structural constituent of ribosome"/>
    <property type="evidence" value="ECO:0007669"/>
    <property type="project" value="InterPro"/>
</dbReference>
<keyword evidence="2 5" id="KW-0689">Ribosomal protein</keyword>
<dbReference type="InterPro" id="IPR031309">
    <property type="entry name" value="Ribosomal_uL5_C"/>
</dbReference>
<dbReference type="Pfam" id="PF00673">
    <property type="entry name" value="Ribosomal_L5_C"/>
    <property type="match status" value="1"/>
</dbReference>
<dbReference type="GO" id="GO:1990904">
    <property type="term" value="C:ribonucleoprotein complex"/>
    <property type="evidence" value="ECO:0007669"/>
    <property type="project" value="UniProtKB-KW"/>
</dbReference>
<dbReference type="GO" id="GO:0005840">
    <property type="term" value="C:ribosome"/>
    <property type="evidence" value="ECO:0007669"/>
    <property type="project" value="UniProtKB-KW"/>
</dbReference>
<comment type="similarity">
    <text evidence="1 5 6">Belongs to the universal ribosomal protein uL5 family.</text>
</comment>
<dbReference type="InterPro" id="IPR002132">
    <property type="entry name" value="Ribosomal_uL5"/>
</dbReference>
<evidence type="ECO:0000259" key="7">
    <source>
        <dbReference type="Pfam" id="PF00281"/>
    </source>
</evidence>
<dbReference type="Proteomes" id="UP000176939">
    <property type="component" value="Unassembled WGS sequence"/>
</dbReference>
<feature type="domain" description="Large ribosomal subunit protein uL5 N-terminal" evidence="7">
    <location>
        <begin position="24"/>
        <end position="80"/>
    </location>
</feature>
<reference evidence="9 10" key="1">
    <citation type="journal article" date="2016" name="Nat. Commun.">
        <title>Thousands of microbial genomes shed light on interconnected biogeochemical processes in an aquifer system.</title>
        <authorList>
            <person name="Anantharaman K."/>
            <person name="Brown C.T."/>
            <person name="Hug L.A."/>
            <person name="Sharon I."/>
            <person name="Castelle C.J."/>
            <person name="Probst A.J."/>
            <person name="Thomas B.C."/>
            <person name="Singh A."/>
            <person name="Wilkins M.J."/>
            <person name="Karaoz U."/>
            <person name="Brodie E.L."/>
            <person name="Williams K.H."/>
            <person name="Hubbard S.S."/>
            <person name="Banfield J.F."/>
        </authorList>
    </citation>
    <scope>NUCLEOTIDE SEQUENCE [LARGE SCALE GENOMIC DNA]</scope>
</reference>
<dbReference type="AlphaFoldDB" id="A0A1F7X689"/>
<evidence type="ECO:0000256" key="1">
    <source>
        <dbReference type="ARBA" id="ARBA00008553"/>
    </source>
</evidence>
<evidence type="ECO:0000256" key="6">
    <source>
        <dbReference type="RuleBase" id="RU003930"/>
    </source>
</evidence>
<dbReference type="NCBIfam" id="NF000585">
    <property type="entry name" value="PRK00010.1"/>
    <property type="match status" value="1"/>
</dbReference>
<dbReference type="Gene3D" id="3.30.1440.10">
    <property type="match status" value="1"/>
</dbReference>
<proteinExistence type="inferred from homology"/>
<dbReference type="Pfam" id="PF00281">
    <property type="entry name" value="Ribosomal_L5"/>
    <property type="match status" value="1"/>
</dbReference>
<dbReference type="HAMAP" id="MF_01333_B">
    <property type="entry name" value="Ribosomal_uL5_B"/>
    <property type="match status" value="1"/>
</dbReference>
<gene>
    <name evidence="5" type="primary">rplE</name>
    <name evidence="9" type="ORF">A2Z67_04330</name>
</gene>
<dbReference type="InterPro" id="IPR022803">
    <property type="entry name" value="Ribosomal_uL5_dom_sf"/>
</dbReference>
<dbReference type="PIRSF" id="PIRSF002161">
    <property type="entry name" value="Ribosomal_L5"/>
    <property type="match status" value="1"/>
</dbReference>
<evidence type="ECO:0000313" key="10">
    <source>
        <dbReference type="Proteomes" id="UP000176939"/>
    </source>
</evidence>
<comment type="subunit">
    <text evidence="5">Part of the 50S ribosomal subunit; part of the 5S rRNA/L5/L18/L25 subcomplex. Contacts the 5S rRNA and the P site tRNA. Forms a bridge to the 30S subunit in the 70S ribosome.</text>
</comment>
<dbReference type="PANTHER" id="PTHR11994">
    <property type="entry name" value="60S RIBOSOMAL PROTEIN L11-RELATED"/>
    <property type="match status" value="1"/>
</dbReference>
<dbReference type="FunFam" id="3.30.1440.10:FF:000001">
    <property type="entry name" value="50S ribosomal protein L5"/>
    <property type="match status" value="1"/>
</dbReference>
<sequence length="182" mass="20517">MTRLKEKYEKEIAKQLAKEFAIKNPMATPRIEKIVVNSGTAEIAKSKELMESCKRDLGVITGQTPSIQKARVSIATFNLRKGMPVGLKVTLRGIRMYDFLDKLISIVLPRLRDFRGVPVKSFDKAGNYTLGIEEHTVFPDVDMSKVTKPFGLEITIVTNSNSNSKEESRRLLELLGMPFEKN</sequence>
<evidence type="ECO:0000259" key="8">
    <source>
        <dbReference type="Pfam" id="PF00673"/>
    </source>
</evidence>
<dbReference type="SUPFAM" id="SSF55282">
    <property type="entry name" value="RL5-like"/>
    <property type="match status" value="1"/>
</dbReference>
<keyword evidence="3 5" id="KW-0687">Ribonucleoprotein</keyword>
<evidence type="ECO:0000256" key="4">
    <source>
        <dbReference type="ARBA" id="ARBA00035245"/>
    </source>
</evidence>
<dbReference type="InterPro" id="IPR031310">
    <property type="entry name" value="Ribosomal_uL5_N"/>
</dbReference>
<name>A0A1F7X689_9BACT</name>
<keyword evidence="5" id="KW-0820">tRNA-binding</keyword>
<dbReference type="GO" id="GO:0000049">
    <property type="term" value="F:tRNA binding"/>
    <property type="evidence" value="ECO:0007669"/>
    <property type="project" value="UniProtKB-UniRule"/>
</dbReference>